<keyword evidence="5" id="KW-0378">Hydrolase</keyword>
<evidence type="ECO:0000259" key="10">
    <source>
        <dbReference type="Pfam" id="PF00675"/>
    </source>
</evidence>
<name>A0ABT2BNN7_9BURK</name>
<dbReference type="SUPFAM" id="SSF63411">
    <property type="entry name" value="LuxS/MPP-like metallohydrolase"/>
    <property type="match status" value="4"/>
</dbReference>
<sequence length="953" mass="106321">MPRHFLRRLALTVTLLAATLPALAAVDLSAPIPVGPQVKVGKLPNGLTYYIHKNNMPAQRLELRLVVKAGSVLEDDDQRGLAHFVEHMAFNGSTHFKRQELVTYMQAIGVKMGADLNAYTSFDETVYILPIPTDRKDNVDKGFAVLEDWAHGLTLNEADIDKERDIVLEELRLHKGAGERLNKVVMPKLFNGSKYAERLPIGKEEVLRNFKPDTLRRFYRDWYRPDLMAVVVVGDIEPSEAEKQIRAHFAGLSNPVPERKRDYPDISSRLDTEALVVTDKEARGNAVFLRYPVSPAPARLTYGGYREKKIESLFSMMLNLRLLDLITQPDAPFLGGSTGITRFTPRYQAYYAIAAVGPRGAEPAIAALVQENMRARKFGFSEAELERARKNMLRSYERGYNERNTTNSASYVGEYLRNFLADETLPGTEAEYRLVQEFLPGITLEEVNAFARKTIPADSGKLVVYSGVERADTPAPAHEALLAAARMAEQADIGQRTDKALAARLMEHPPAPGNIVEESEDKALGLTRLTLSNGVKVILKPTDFHRDQVMLSGARFGGQMLFDEKDIPNTRYASQVAANMGLKDFSPADMGKILAGKSASASTLLAGYTDEVRGNSGADIEEIEAMLQVLWLRFDGVRRDETLYKAYMDSQKEMLRNRQAQPEARFRDAIVDTLYNKNPYEPRELTLDDAARVSLDRSIEIYRQRFSSAKGMTFVLVGSFDVAKLKPLLATYLATLPTSELTVAYRDVGLRPVTGVVKKEVLGGVEQKSILSVTFTGPAAWSEQESLRMAALMEVMNLRLYEVLRTNLGLIYGAQISGAVRKIPYEHYVISGLIPTGPEKMDKVVAALFEQIERLKTAGPDEAELAKVKTNWRQRNQRSLRENVYWMQRLQASVLDGTDPDRILKVMDDVDAMTAADIRAAAQRYFKVDNYVQVVLNPERPATVAAAASQAGN</sequence>
<dbReference type="InterPro" id="IPR011765">
    <property type="entry name" value="Pept_M16_N"/>
</dbReference>
<dbReference type="PROSITE" id="PS00143">
    <property type="entry name" value="INSULINASE"/>
    <property type="match status" value="1"/>
</dbReference>
<protein>
    <submittedName>
        <fullName evidence="12">Insulinase family protein</fullName>
    </submittedName>
</protein>
<dbReference type="PANTHER" id="PTHR43690">
    <property type="entry name" value="NARDILYSIN"/>
    <property type="match status" value="1"/>
</dbReference>
<evidence type="ECO:0000256" key="7">
    <source>
        <dbReference type="ARBA" id="ARBA00023049"/>
    </source>
</evidence>
<dbReference type="InterPro" id="IPR050626">
    <property type="entry name" value="Peptidase_M16"/>
</dbReference>
<dbReference type="InterPro" id="IPR001431">
    <property type="entry name" value="Pept_M16_Zn_BS"/>
</dbReference>
<evidence type="ECO:0000259" key="11">
    <source>
        <dbReference type="Pfam" id="PF05193"/>
    </source>
</evidence>
<evidence type="ECO:0000256" key="3">
    <source>
        <dbReference type="ARBA" id="ARBA00022670"/>
    </source>
</evidence>
<dbReference type="RefSeq" id="WP_258857747.1">
    <property type="nucleotide sequence ID" value="NZ_JANUGV010000006.1"/>
</dbReference>
<keyword evidence="6" id="KW-0862">Zinc</keyword>
<dbReference type="Pfam" id="PF00675">
    <property type="entry name" value="Peptidase_M16"/>
    <property type="match status" value="1"/>
</dbReference>
<evidence type="ECO:0000256" key="2">
    <source>
        <dbReference type="ARBA" id="ARBA00007261"/>
    </source>
</evidence>
<comment type="caution">
    <text evidence="12">The sequence shown here is derived from an EMBL/GenBank/DDBJ whole genome shotgun (WGS) entry which is preliminary data.</text>
</comment>
<evidence type="ECO:0000256" key="6">
    <source>
        <dbReference type="ARBA" id="ARBA00022833"/>
    </source>
</evidence>
<comment type="cofactor">
    <cofactor evidence="1">
        <name>Zn(2+)</name>
        <dbReference type="ChEBI" id="CHEBI:29105"/>
    </cofactor>
</comment>
<dbReference type="PANTHER" id="PTHR43690:SF34">
    <property type="entry name" value="ZINC PROTEASE PQQL-LIKE"/>
    <property type="match status" value="1"/>
</dbReference>
<organism evidence="12 13">
    <name type="scientific">Massilia solisilvae</name>
    <dbReference type="NCBI Taxonomy" id="1811225"/>
    <lineage>
        <taxon>Bacteria</taxon>
        <taxon>Pseudomonadati</taxon>
        <taxon>Pseudomonadota</taxon>
        <taxon>Betaproteobacteria</taxon>
        <taxon>Burkholderiales</taxon>
        <taxon>Oxalobacteraceae</taxon>
        <taxon>Telluria group</taxon>
        <taxon>Massilia</taxon>
    </lineage>
</organism>
<reference evidence="12 13" key="1">
    <citation type="submission" date="2022-08" db="EMBL/GenBank/DDBJ databases">
        <title>Reclassification of Massilia species as members of the genera Telluria, Duganella, Pseudoduganella, Mokoshia gen. nov. and Zemynaea gen. nov. using orthogonal and non-orthogonal genome-based approaches.</title>
        <authorList>
            <person name="Bowman J.P."/>
        </authorList>
    </citation>
    <scope>NUCLEOTIDE SEQUENCE [LARGE SCALE GENOMIC DNA]</scope>
    <source>
        <strain evidence="12 13">JCM 31607</strain>
    </source>
</reference>
<feature type="chain" id="PRO_5046191837" evidence="9">
    <location>
        <begin position="25"/>
        <end position="953"/>
    </location>
</feature>
<feature type="signal peptide" evidence="9">
    <location>
        <begin position="1"/>
        <end position="24"/>
    </location>
</feature>
<evidence type="ECO:0000256" key="5">
    <source>
        <dbReference type="ARBA" id="ARBA00022801"/>
    </source>
</evidence>
<keyword evidence="4" id="KW-0479">Metal-binding</keyword>
<evidence type="ECO:0000256" key="4">
    <source>
        <dbReference type="ARBA" id="ARBA00022723"/>
    </source>
</evidence>
<dbReference type="EMBL" id="JANUGV010000006">
    <property type="protein sequence ID" value="MCS0610138.1"/>
    <property type="molecule type" value="Genomic_DNA"/>
</dbReference>
<keyword evidence="7" id="KW-0482">Metalloprotease</keyword>
<dbReference type="Proteomes" id="UP001205861">
    <property type="component" value="Unassembled WGS sequence"/>
</dbReference>
<dbReference type="Gene3D" id="3.30.830.10">
    <property type="entry name" value="Metalloenzyme, LuxS/M16 peptidase-like"/>
    <property type="match status" value="4"/>
</dbReference>
<feature type="domain" description="Peptidase M16 C-terminal" evidence="11">
    <location>
        <begin position="695"/>
        <end position="870"/>
    </location>
</feature>
<accession>A0ABT2BNN7</accession>
<keyword evidence="13" id="KW-1185">Reference proteome</keyword>
<evidence type="ECO:0000313" key="13">
    <source>
        <dbReference type="Proteomes" id="UP001205861"/>
    </source>
</evidence>
<evidence type="ECO:0000256" key="1">
    <source>
        <dbReference type="ARBA" id="ARBA00001947"/>
    </source>
</evidence>
<feature type="domain" description="Peptidase M16 C-terminal" evidence="11">
    <location>
        <begin position="210"/>
        <end position="392"/>
    </location>
</feature>
<evidence type="ECO:0000256" key="9">
    <source>
        <dbReference type="SAM" id="SignalP"/>
    </source>
</evidence>
<dbReference type="Pfam" id="PF05193">
    <property type="entry name" value="Peptidase_M16_C"/>
    <property type="match status" value="2"/>
</dbReference>
<evidence type="ECO:0000313" key="12">
    <source>
        <dbReference type="EMBL" id="MCS0610138.1"/>
    </source>
</evidence>
<comment type="similarity">
    <text evidence="2 8">Belongs to the peptidase M16 family.</text>
</comment>
<evidence type="ECO:0000256" key="8">
    <source>
        <dbReference type="RuleBase" id="RU004447"/>
    </source>
</evidence>
<feature type="domain" description="Peptidase M16 N-terminal" evidence="10">
    <location>
        <begin position="52"/>
        <end position="172"/>
    </location>
</feature>
<keyword evidence="9" id="KW-0732">Signal</keyword>
<dbReference type="InterPro" id="IPR011249">
    <property type="entry name" value="Metalloenz_LuxS/M16"/>
</dbReference>
<keyword evidence="3" id="KW-0645">Protease</keyword>
<gene>
    <name evidence="12" type="ORF">NX773_18380</name>
</gene>
<proteinExistence type="inferred from homology"/>
<dbReference type="InterPro" id="IPR007863">
    <property type="entry name" value="Peptidase_M16_C"/>
</dbReference>